<organism evidence="2 3">
    <name type="scientific">Flintibacter hominis</name>
    <dbReference type="NCBI Taxonomy" id="2763048"/>
    <lineage>
        <taxon>Bacteria</taxon>
        <taxon>Bacillati</taxon>
        <taxon>Bacillota</taxon>
        <taxon>Clostridia</taxon>
        <taxon>Eubacteriales</taxon>
        <taxon>Flintibacter</taxon>
    </lineage>
</organism>
<feature type="transmembrane region" description="Helical" evidence="1">
    <location>
        <begin position="56"/>
        <end position="88"/>
    </location>
</feature>
<comment type="caution">
    <text evidence="2">The sequence shown here is derived from an EMBL/GenBank/DDBJ whole genome shotgun (WGS) entry which is preliminary data.</text>
</comment>
<reference evidence="2" key="1">
    <citation type="submission" date="2020-08" db="EMBL/GenBank/DDBJ databases">
        <title>Genome public.</title>
        <authorList>
            <person name="Liu C."/>
            <person name="Sun Q."/>
        </authorList>
    </citation>
    <scope>NUCLEOTIDE SEQUENCE</scope>
    <source>
        <strain evidence="2">NSJ-23</strain>
    </source>
</reference>
<keyword evidence="3" id="KW-1185">Reference proteome</keyword>
<dbReference type="Pfam" id="PF02681">
    <property type="entry name" value="DUF212"/>
    <property type="match status" value="1"/>
</dbReference>
<dbReference type="InterPro" id="IPR003832">
    <property type="entry name" value="DUF212"/>
</dbReference>
<feature type="transmembrane region" description="Helical" evidence="1">
    <location>
        <begin position="12"/>
        <end position="35"/>
    </location>
</feature>
<name>A0A8J6IZZ7_9FIRM</name>
<dbReference type="Proteomes" id="UP000628736">
    <property type="component" value="Unassembled WGS sequence"/>
</dbReference>
<dbReference type="PANTHER" id="PTHR31446:SF29">
    <property type="entry name" value="ACID PHOSPHATASE_VANADIUM-DEPENDENT HALOPEROXIDASE-RELATED PROTEIN"/>
    <property type="match status" value="1"/>
</dbReference>
<evidence type="ECO:0000256" key="1">
    <source>
        <dbReference type="SAM" id="Phobius"/>
    </source>
</evidence>
<evidence type="ECO:0000313" key="2">
    <source>
        <dbReference type="EMBL" id="MBC5722281.1"/>
    </source>
</evidence>
<feature type="transmembrane region" description="Helical" evidence="1">
    <location>
        <begin position="132"/>
        <end position="151"/>
    </location>
</feature>
<keyword evidence="1" id="KW-0472">Membrane</keyword>
<evidence type="ECO:0000313" key="3">
    <source>
        <dbReference type="Proteomes" id="UP000628736"/>
    </source>
</evidence>
<gene>
    <name evidence="2" type="ORF">H8S11_05610</name>
</gene>
<dbReference type="AlphaFoldDB" id="A0A8J6IZZ7"/>
<dbReference type="PANTHER" id="PTHR31446">
    <property type="entry name" value="ACID PHOSPHATASE/VANADIUM-DEPENDENT HALOPEROXIDASE-RELATED PROTEIN"/>
    <property type="match status" value="1"/>
</dbReference>
<keyword evidence="1" id="KW-0812">Transmembrane</keyword>
<keyword evidence="1" id="KW-1133">Transmembrane helix</keyword>
<dbReference type="EMBL" id="JACOPO010000003">
    <property type="protein sequence ID" value="MBC5722281.1"/>
    <property type="molecule type" value="Genomic_DNA"/>
</dbReference>
<dbReference type="RefSeq" id="WP_186852491.1">
    <property type="nucleotide sequence ID" value="NZ_JACOPO010000003.1"/>
</dbReference>
<sequence length="152" mass="16302">MEHYQGFLTGNLMLDLAITAWFAAQMIKVLTDLAIRRKSSLSALISSGGMPSSHSAFVCALAVSMGIAYGWHSPLFALAAGLAAVVMYDAFNVRWSTGEQAKALNQLLGSLEDLPPDLKGRRLKEALGHTPFQVLMGALLGISVGLLTLLWK</sequence>
<accession>A0A8J6IZZ7</accession>
<proteinExistence type="predicted"/>
<protein>
    <submittedName>
        <fullName evidence="2">Divergent PAP2 family protein</fullName>
    </submittedName>
</protein>